<feature type="compositionally biased region" description="Low complexity" evidence="1">
    <location>
        <begin position="226"/>
        <end position="251"/>
    </location>
</feature>
<feature type="compositionally biased region" description="Basic and acidic residues" evidence="1">
    <location>
        <begin position="165"/>
        <end position="174"/>
    </location>
</feature>
<feature type="region of interest" description="Disordered" evidence="1">
    <location>
        <begin position="353"/>
        <end position="406"/>
    </location>
</feature>
<organism evidence="2 3">
    <name type="scientific">Phyllosticta capitalensis</name>
    <dbReference type="NCBI Taxonomy" id="121624"/>
    <lineage>
        <taxon>Eukaryota</taxon>
        <taxon>Fungi</taxon>
        <taxon>Dikarya</taxon>
        <taxon>Ascomycota</taxon>
        <taxon>Pezizomycotina</taxon>
        <taxon>Dothideomycetes</taxon>
        <taxon>Dothideomycetes incertae sedis</taxon>
        <taxon>Botryosphaeriales</taxon>
        <taxon>Phyllostictaceae</taxon>
        <taxon>Phyllosticta</taxon>
    </lineage>
</organism>
<gene>
    <name evidence="2" type="ORF">HDK90DRAFT_493141</name>
</gene>
<feature type="compositionally biased region" description="Low complexity" evidence="1">
    <location>
        <begin position="203"/>
        <end position="217"/>
    </location>
</feature>
<feature type="compositionally biased region" description="Polar residues" evidence="1">
    <location>
        <begin position="360"/>
        <end position="374"/>
    </location>
</feature>
<protein>
    <recommendedName>
        <fullName evidence="4">DRBM domain-containing protein</fullName>
    </recommendedName>
</protein>
<dbReference type="Gene3D" id="3.30.160.20">
    <property type="match status" value="1"/>
</dbReference>
<proteinExistence type="predicted"/>
<feature type="compositionally biased region" description="Polar residues" evidence="1">
    <location>
        <begin position="187"/>
        <end position="202"/>
    </location>
</feature>
<feature type="compositionally biased region" description="Basic and acidic residues" evidence="1">
    <location>
        <begin position="56"/>
        <end position="71"/>
    </location>
</feature>
<evidence type="ECO:0000256" key="1">
    <source>
        <dbReference type="SAM" id="MobiDB-lite"/>
    </source>
</evidence>
<evidence type="ECO:0000313" key="2">
    <source>
        <dbReference type="EMBL" id="KAK8229120.1"/>
    </source>
</evidence>
<sequence length="406" mass="43241">MREGRPGWSVKLTFTVRMFDGEERRFEVSDPGPFSNKKAAKAAASESARSVLEQAIEERNKDIAKRKREDSTGQESAQTGSAGQAQGEQWRPEDENWVGLLAEHCCAVDIPAPSFQEFIYGSNYSVECSLAARPEQPFGGRDILFNSKKAAKRYAAQEAVRWLRARGDMPEKGHPSKKRARAAAAETNPTVPVNGSPSVSVTSSNAKNKSAVSSSSATGVRPSSPPTASTTTGAAAGTSPHSSSSSSSPTAPNSPLPPSDLSPGEQLNRLSVSLGLSQPIYRMTADEHMPAFWNGAAYFPKDPIVAGPNEPVGQVHHVYGKTNARKEIAKRVVKVLLKIRDERKKMADGVVGELRAKGSASGTPDASANPSARASVTLDRNEDHSAVEARVGSSSAEDVVMGEDSR</sequence>
<dbReference type="SUPFAM" id="SSF54768">
    <property type="entry name" value="dsRNA-binding domain-like"/>
    <property type="match status" value="1"/>
</dbReference>
<reference evidence="2 3" key="1">
    <citation type="submission" date="2024-04" db="EMBL/GenBank/DDBJ databases">
        <title>Phyllosticta paracitricarpa is synonymous to the EU quarantine fungus P. citricarpa based on phylogenomic analyses.</title>
        <authorList>
            <consortium name="Lawrence Berkeley National Laboratory"/>
            <person name="Van Ingen-Buijs V.A."/>
            <person name="Van Westerhoven A.C."/>
            <person name="Haridas S."/>
            <person name="Skiadas P."/>
            <person name="Martin F."/>
            <person name="Groenewald J.Z."/>
            <person name="Crous P.W."/>
            <person name="Seidl M.F."/>
        </authorList>
    </citation>
    <scope>NUCLEOTIDE SEQUENCE [LARGE SCALE GENOMIC DNA]</scope>
    <source>
        <strain evidence="2 3">CBS 123374</strain>
    </source>
</reference>
<comment type="caution">
    <text evidence="2">The sequence shown here is derived from an EMBL/GenBank/DDBJ whole genome shotgun (WGS) entry which is preliminary data.</text>
</comment>
<evidence type="ECO:0008006" key="4">
    <source>
        <dbReference type="Google" id="ProtNLM"/>
    </source>
</evidence>
<name>A0ABR1YGZ4_9PEZI</name>
<keyword evidence="3" id="KW-1185">Reference proteome</keyword>
<dbReference type="EMBL" id="JBBWRZ010000009">
    <property type="protein sequence ID" value="KAK8229120.1"/>
    <property type="molecule type" value="Genomic_DNA"/>
</dbReference>
<feature type="region of interest" description="Disordered" evidence="1">
    <location>
        <begin position="25"/>
        <end position="94"/>
    </location>
</feature>
<feature type="compositionally biased region" description="Polar residues" evidence="1">
    <location>
        <begin position="73"/>
        <end position="87"/>
    </location>
</feature>
<accession>A0ABR1YGZ4</accession>
<evidence type="ECO:0000313" key="3">
    <source>
        <dbReference type="Proteomes" id="UP001492380"/>
    </source>
</evidence>
<feature type="region of interest" description="Disordered" evidence="1">
    <location>
        <begin position="165"/>
        <end position="266"/>
    </location>
</feature>
<dbReference type="Proteomes" id="UP001492380">
    <property type="component" value="Unassembled WGS sequence"/>
</dbReference>